<dbReference type="NCBIfam" id="TIGR02469">
    <property type="entry name" value="CbiT"/>
    <property type="match status" value="1"/>
</dbReference>
<dbReference type="InterPro" id="IPR014777">
    <property type="entry name" value="4pyrrole_Mease_sub1"/>
</dbReference>
<proteinExistence type="predicted"/>
<evidence type="ECO:0000256" key="3">
    <source>
        <dbReference type="ARBA" id="ARBA00022603"/>
    </source>
</evidence>
<evidence type="ECO:0000256" key="4">
    <source>
        <dbReference type="ARBA" id="ARBA00022679"/>
    </source>
</evidence>
<dbReference type="KEGG" id="rbg:BG454_16730"/>
<dbReference type="EMBL" id="CP024899">
    <property type="protein sequence ID" value="ATX67251.1"/>
    <property type="molecule type" value="Genomic_DNA"/>
</dbReference>
<dbReference type="SUPFAM" id="SSF53335">
    <property type="entry name" value="S-adenosyl-L-methionine-dependent methyltransferases"/>
    <property type="match status" value="1"/>
</dbReference>
<dbReference type="InterPro" id="IPR012818">
    <property type="entry name" value="CbiE"/>
</dbReference>
<evidence type="ECO:0000259" key="6">
    <source>
        <dbReference type="Pfam" id="PF00590"/>
    </source>
</evidence>
<keyword evidence="2" id="KW-0169">Cobalamin biosynthesis</keyword>
<evidence type="ECO:0000313" key="8">
    <source>
        <dbReference type="Proteomes" id="UP000228948"/>
    </source>
</evidence>
<keyword evidence="4 7" id="KW-0808">Transferase</keyword>
<protein>
    <submittedName>
        <fullName evidence="7">Bifunctional cobalt-precorrin-7 (C(5))-methyltransferase CbiE/decarboxylating cobalt-precorrin-6B (C(15))-methyltransferase CbiT</fullName>
    </submittedName>
</protein>
<dbReference type="GO" id="GO:0009236">
    <property type="term" value="P:cobalamin biosynthetic process"/>
    <property type="evidence" value="ECO:0007669"/>
    <property type="project" value="UniProtKB-UniPathway"/>
</dbReference>
<dbReference type="NCBIfam" id="TIGR02467">
    <property type="entry name" value="CbiE"/>
    <property type="match status" value="1"/>
</dbReference>
<evidence type="ECO:0000313" key="7">
    <source>
        <dbReference type="EMBL" id="ATX67251.1"/>
    </source>
</evidence>
<evidence type="ECO:0000256" key="1">
    <source>
        <dbReference type="ARBA" id="ARBA00004953"/>
    </source>
</evidence>
<keyword evidence="3 7" id="KW-0489">Methyltransferase</keyword>
<dbReference type="Gene3D" id="3.40.50.150">
    <property type="entry name" value="Vaccinia Virus protein VP39"/>
    <property type="match status" value="1"/>
</dbReference>
<gene>
    <name evidence="7" type="ORF">BG454_16730</name>
</gene>
<dbReference type="InterPro" id="IPR035996">
    <property type="entry name" value="4pyrrol_Methylase_sf"/>
</dbReference>
<dbReference type="InterPro" id="IPR014008">
    <property type="entry name" value="Cbl_synth_MTase_CbiT"/>
</dbReference>
<sequence length="399" mass="42305">MAETPWLTIIGLGEDGLNGLSGASRDALEQAEIVMGAARHLALLPGLSCEVLEWPVPFADGIDMLLAQRGRRVVMLASGDPFWFGAGSSVTQHLTRQEWCAIPAPSTFSLAAAALGWPLQTVSCMGLHAAPLTRLRPYLARGARVLVLLRDGAAVGELAGYLTQRGFGASLLHVMEALGGPRARTRTMKAAEYSLRDVGHPVAVGLEVAGAGQALPCVAGRADDFFDHDGQITKQTVRALTLAALAPVPGELLWDIGLGSGSVSIEWLLAHPQVEAIGFEADPRRAARALANAAALGVDRLKLVEARAPEGLEGQPLPDAVFIGGGLSEALLTRLWEILPRGVRLVANAVTLESEALLIQWQARAGGRLMRLEISDAVPLGSKHGWRAAYPIVQWRVIT</sequence>
<dbReference type="GO" id="GO:0032259">
    <property type="term" value="P:methylation"/>
    <property type="evidence" value="ECO:0007669"/>
    <property type="project" value="UniProtKB-KW"/>
</dbReference>
<dbReference type="Proteomes" id="UP000228948">
    <property type="component" value="Chromosome"/>
</dbReference>
<accession>A0A2K8KCR9</accession>
<dbReference type="InterPro" id="IPR050714">
    <property type="entry name" value="Cobalamin_biosynth_MTase"/>
</dbReference>
<dbReference type="RefSeq" id="WP_071481692.1">
    <property type="nucleotide sequence ID" value="NZ_CP024899.1"/>
</dbReference>
<dbReference type="AlphaFoldDB" id="A0A2K8KCR9"/>
<reference evidence="7 8" key="1">
    <citation type="submission" date="2017-11" db="EMBL/GenBank/DDBJ databases">
        <title>Revised Sequence and Annotation of the Rhodobaca barguzinensis strain alga05 Genome.</title>
        <authorList>
            <person name="Kopejtka K."/>
            <person name="Tomasch J.M."/>
            <person name="Bunk B."/>
            <person name="Koblizek M."/>
        </authorList>
    </citation>
    <scope>NUCLEOTIDE SEQUENCE [LARGE SCALE GENOMIC DNA]</scope>
    <source>
        <strain evidence="8">alga05</strain>
    </source>
</reference>
<dbReference type="Pfam" id="PF00590">
    <property type="entry name" value="TP_methylase"/>
    <property type="match status" value="1"/>
</dbReference>
<comment type="pathway">
    <text evidence="1">Cofactor biosynthesis; adenosylcobalamin biosynthesis.</text>
</comment>
<dbReference type="InterPro" id="IPR000878">
    <property type="entry name" value="4pyrrol_Mease"/>
</dbReference>
<dbReference type="PANTHER" id="PTHR43182:SF1">
    <property type="entry name" value="COBALT-PRECORRIN-7 C(5)-METHYLTRANSFERASE"/>
    <property type="match status" value="1"/>
</dbReference>
<keyword evidence="8" id="KW-1185">Reference proteome</keyword>
<dbReference type="InterPro" id="IPR029063">
    <property type="entry name" value="SAM-dependent_MTases_sf"/>
</dbReference>
<dbReference type="GO" id="GO:0008276">
    <property type="term" value="F:protein methyltransferase activity"/>
    <property type="evidence" value="ECO:0007669"/>
    <property type="project" value="InterPro"/>
</dbReference>
<evidence type="ECO:0000256" key="2">
    <source>
        <dbReference type="ARBA" id="ARBA00022573"/>
    </source>
</evidence>
<dbReference type="Gene3D" id="3.40.1010.10">
    <property type="entry name" value="Cobalt-precorrin-4 Transmethylase, Domain 1"/>
    <property type="match status" value="1"/>
</dbReference>
<dbReference type="OrthoDB" id="9787825at2"/>
<dbReference type="CDD" id="cd11644">
    <property type="entry name" value="Precorrin-6Y-MT"/>
    <property type="match status" value="1"/>
</dbReference>
<dbReference type="InterPro" id="IPR006365">
    <property type="entry name" value="Cbl_synth_CobL"/>
</dbReference>
<dbReference type="PIRSF" id="PIRSF036428">
    <property type="entry name" value="CobL"/>
    <property type="match status" value="1"/>
</dbReference>
<evidence type="ECO:0000256" key="5">
    <source>
        <dbReference type="ARBA" id="ARBA00022691"/>
    </source>
</evidence>
<dbReference type="STRING" id="441209.GCA_001870665_03131"/>
<keyword evidence="5" id="KW-0949">S-adenosyl-L-methionine</keyword>
<organism evidence="7 8">
    <name type="scientific">Roseinatronobacter bogoriensis subsp. barguzinensis</name>
    <dbReference type="NCBI Taxonomy" id="441209"/>
    <lineage>
        <taxon>Bacteria</taxon>
        <taxon>Pseudomonadati</taxon>
        <taxon>Pseudomonadota</taxon>
        <taxon>Alphaproteobacteria</taxon>
        <taxon>Rhodobacterales</taxon>
        <taxon>Paracoccaceae</taxon>
        <taxon>Roseinatronobacter</taxon>
    </lineage>
</organism>
<dbReference type="PANTHER" id="PTHR43182">
    <property type="entry name" value="COBALT-PRECORRIN-6B C(15)-METHYLTRANSFERASE (DECARBOXYLATING)"/>
    <property type="match status" value="1"/>
</dbReference>
<feature type="domain" description="Tetrapyrrole methylase" evidence="6">
    <location>
        <begin position="7"/>
        <end position="191"/>
    </location>
</feature>
<dbReference type="UniPathway" id="UPA00148"/>
<name>A0A2K8KCR9_9RHOB</name>
<dbReference type="SUPFAM" id="SSF53790">
    <property type="entry name" value="Tetrapyrrole methylase"/>
    <property type="match status" value="1"/>
</dbReference>